<dbReference type="SMART" id="SM00382">
    <property type="entry name" value="AAA"/>
    <property type="match status" value="1"/>
</dbReference>
<evidence type="ECO:0000256" key="4">
    <source>
        <dbReference type="ARBA" id="ARBA00022741"/>
    </source>
</evidence>
<proteinExistence type="predicted"/>
<evidence type="ECO:0000256" key="2">
    <source>
        <dbReference type="ARBA" id="ARBA00022448"/>
    </source>
</evidence>
<dbReference type="Proteomes" id="UP001258207">
    <property type="component" value="Chromosome"/>
</dbReference>
<keyword evidence="2" id="KW-0813">Transport</keyword>
<dbReference type="PROSITE" id="PS50893">
    <property type="entry name" value="ABC_TRANSPORTER_2"/>
    <property type="match status" value="1"/>
</dbReference>
<dbReference type="GO" id="GO:0005524">
    <property type="term" value="F:ATP binding"/>
    <property type="evidence" value="ECO:0007669"/>
    <property type="project" value="UniProtKB-KW"/>
</dbReference>
<comment type="subcellular location">
    <subcellularLocation>
        <location evidence="1">Cell membrane</location>
        <topology evidence="1">Multi-pass membrane protein</topology>
    </subcellularLocation>
</comment>
<feature type="transmembrane region" description="Helical" evidence="8">
    <location>
        <begin position="154"/>
        <end position="176"/>
    </location>
</feature>
<evidence type="ECO:0000313" key="11">
    <source>
        <dbReference type="EMBL" id="WNC11709.1"/>
    </source>
</evidence>
<evidence type="ECO:0000256" key="6">
    <source>
        <dbReference type="ARBA" id="ARBA00022989"/>
    </source>
</evidence>
<accession>A0AAJ6M352</accession>
<evidence type="ECO:0000259" key="9">
    <source>
        <dbReference type="PROSITE" id="PS50893"/>
    </source>
</evidence>
<evidence type="ECO:0000256" key="8">
    <source>
        <dbReference type="SAM" id="Phobius"/>
    </source>
</evidence>
<dbReference type="GO" id="GO:0015421">
    <property type="term" value="F:ABC-type oligopeptide transporter activity"/>
    <property type="evidence" value="ECO:0007669"/>
    <property type="project" value="TreeGrafter"/>
</dbReference>
<dbReference type="FunFam" id="3.40.50.300:FF:000287">
    <property type="entry name" value="Multidrug ABC transporter ATP-binding protein"/>
    <property type="match status" value="1"/>
</dbReference>
<dbReference type="InterPro" id="IPR011527">
    <property type="entry name" value="ABC1_TM_dom"/>
</dbReference>
<feature type="transmembrane region" description="Helical" evidence="8">
    <location>
        <begin position="80"/>
        <end position="97"/>
    </location>
</feature>
<feature type="domain" description="ABC transmembrane type-1" evidence="10">
    <location>
        <begin position="40"/>
        <end position="326"/>
    </location>
</feature>
<evidence type="ECO:0000256" key="1">
    <source>
        <dbReference type="ARBA" id="ARBA00004651"/>
    </source>
</evidence>
<evidence type="ECO:0000256" key="3">
    <source>
        <dbReference type="ARBA" id="ARBA00022692"/>
    </source>
</evidence>
<keyword evidence="7 8" id="KW-0472">Membrane</keyword>
<name>A0AAJ6M352_9PSED</name>
<feature type="transmembrane region" description="Helical" evidence="8">
    <location>
        <begin position="38"/>
        <end position="60"/>
    </location>
</feature>
<dbReference type="InterPro" id="IPR036640">
    <property type="entry name" value="ABC1_TM_sf"/>
</dbReference>
<evidence type="ECO:0000256" key="7">
    <source>
        <dbReference type="ARBA" id="ARBA00023136"/>
    </source>
</evidence>
<dbReference type="Pfam" id="PF00005">
    <property type="entry name" value="ABC_tran"/>
    <property type="match status" value="1"/>
</dbReference>
<dbReference type="EMBL" id="CP134081">
    <property type="protein sequence ID" value="WNC11709.1"/>
    <property type="molecule type" value="Genomic_DNA"/>
</dbReference>
<protein>
    <submittedName>
        <fullName evidence="11">ABC transporter ATP-binding protein</fullName>
    </submittedName>
</protein>
<dbReference type="InterPro" id="IPR003593">
    <property type="entry name" value="AAA+_ATPase"/>
</dbReference>
<keyword evidence="5 11" id="KW-0067">ATP-binding</keyword>
<dbReference type="SUPFAM" id="SSF90123">
    <property type="entry name" value="ABC transporter transmembrane region"/>
    <property type="match status" value="1"/>
</dbReference>
<gene>
    <name evidence="11" type="ORF">RI108_09990</name>
</gene>
<dbReference type="PROSITE" id="PS50929">
    <property type="entry name" value="ABC_TM1F"/>
    <property type="match status" value="1"/>
</dbReference>
<dbReference type="PANTHER" id="PTHR43394">
    <property type="entry name" value="ATP-DEPENDENT PERMEASE MDL1, MITOCHONDRIAL"/>
    <property type="match status" value="1"/>
</dbReference>
<dbReference type="PROSITE" id="PS00211">
    <property type="entry name" value="ABC_TRANSPORTER_1"/>
    <property type="match status" value="1"/>
</dbReference>
<keyword evidence="3 8" id="KW-0812">Transmembrane</keyword>
<dbReference type="GO" id="GO:0005886">
    <property type="term" value="C:plasma membrane"/>
    <property type="evidence" value="ECO:0007669"/>
    <property type="project" value="UniProtKB-SubCell"/>
</dbReference>
<evidence type="ECO:0000256" key="5">
    <source>
        <dbReference type="ARBA" id="ARBA00022840"/>
    </source>
</evidence>
<dbReference type="Gene3D" id="3.40.50.300">
    <property type="entry name" value="P-loop containing nucleotide triphosphate hydrolases"/>
    <property type="match status" value="1"/>
</dbReference>
<feature type="domain" description="ABC transporter" evidence="9">
    <location>
        <begin position="360"/>
        <end position="594"/>
    </location>
</feature>
<dbReference type="Gene3D" id="1.20.1560.10">
    <property type="entry name" value="ABC transporter type 1, transmembrane domain"/>
    <property type="match status" value="1"/>
</dbReference>
<dbReference type="InterPro" id="IPR039421">
    <property type="entry name" value="Type_1_exporter"/>
</dbReference>
<dbReference type="InterPro" id="IPR027417">
    <property type="entry name" value="P-loop_NTPase"/>
</dbReference>
<feature type="transmembrane region" description="Helical" evidence="8">
    <location>
        <begin position="182"/>
        <end position="202"/>
    </location>
</feature>
<dbReference type="SUPFAM" id="SSF52540">
    <property type="entry name" value="P-loop containing nucleoside triphosphate hydrolases"/>
    <property type="match status" value="1"/>
</dbReference>
<feature type="transmembrane region" description="Helical" evidence="8">
    <location>
        <begin position="269"/>
        <end position="291"/>
    </location>
</feature>
<keyword evidence="4" id="KW-0547">Nucleotide-binding</keyword>
<dbReference type="RefSeq" id="WP_310792967.1">
    <property type="nucleotide sequence ID" value="NZ_CP134081.1"/>
</dbReference>
<evidence type="ECO:0000313" key="12">
    <source>
        <dbReference type="Proteomes" id="UP001258207"/>
    </source>
</evidence>
<dbReference type="PANTHER" id="PTHR43394:SF1">
    <property type="entry name" value="ATP-BINDING CASSETTE SUB-FAMILY B MEMBER 10, MITOCHONDRIAL"/>
    <property type="match status" value="1"/>
</dbReference>
<sequence length="607" mass="67314">MKSSYKERQHALRSWNIQSLPETPFAFARFFVGHFRGWYLAILLLQVVAVTCTVLVPWVLGQITRVVSTASAANLDWQTLGRPLLLFAGLLVLEVLCTRGATGAHIRVLPLQRRTVTHAVYAYLQRHSHRFVSSEFAGALAHKISEVSMGVGQALALLLFDLIPLLVTLTLAVAVLATASVWLALFMLGWSVAFITVCYFLAKRSHPLSQQYSAARSTSNGKVVDAVSNLTNIRLFARHSFEHRYLGDYLDRELKAAGRSFGYMEKIRWFQSVCGMSLKVGMLLIALYLWRLGSIDIATFVMATSLSLLIITDVANLSRRFLDFFEATGNIANGVRTLIRPHEVVDEPDAQPLAAVRGAIEFRDVSFGYSPQKPVFEHLQLSIPAGQRVGLVGTSGSGKSSLLNLLLRLYDVNQGQVLIDGQDVRRVTQHSLHQQIGLIPQEPGLFHRSIAENINYGRLDASPQELAQAIHRAGASAFIDGMDQGAESLVGERGVKLSGGQRQRIAIARVLLKNAPILVMDEATSALDSITERFIQEKLDEIMQDKTVIVVAHRLSTVAHLDRILVFEDGRVIEDGSHDDLLAQQGQYFRLWSRQAQNPYDEELALA</sequence>
<dbReference type="InterPro" id="IPR003439">
    <property type="entry name" value="ABC_transporter-like_ATP-bd"/>
</dbReference>
<evidence type="ECO:0000259" key="10">
    <source>
        <dbReference type="PROSITE" id="PS50929"/>
    </source>
</evidence>
<organism evidence="11 12">
    <name type="scientific">Pseudomonas coleopterorum</name>
    <dbReference type="NCBI Taxonomy" id="1605838"/>
    <lineage>
        <taxon>Bacteria</taxon>
        <taxon>Pseudomonadati</taxon>
        <taxon>Pseudomonadota</taxon>
        <taxon>Gammaproteobacteria</taxon>
        <taxon>Pseudomonadales</taxon>
        <taxon>Pseudomonadaceae</taxon>
        <taxon>Pseudomonas</taxon>
    </lineage>
</organism>
<dbReference type="Pfam" id="PF00664">
    <property type="entry name" value="ABC_membrane"/>
    <property type="match status" value="1"/>
</dbReference>
<dbReference type="GO" id="GO:0016887">
    <property type="term" value="F:ATP hydrolysis activity"/>
    <property type="evidence" value="ECO:0007669"/>
    <property type="project" value="InterPro"/>
</dbReference>
<dbReference type="InterPro" id="IPR017871">
    <property type="entry name" value="ABC_transporter-like_CS"/>
</dbReference>
<dbReference type="AlphaFoldDB" id="A0AAJ6M352"/>
<keyword evidence="6 8" id="KW-1133">Transmembrane helix</keyword>
<reference evidence="11" key="1">
    <citation type="submission" date="2023-09" db="EMBL/GenBank/DDBJ databases">
        <title>First report of Pseudomonas coleopterorum DJ13 causing leaf spot on Rhododendron pulchrum Sweet in China.</title>
        <authorList>
            <person name="Zhang Y."/>
        </authorList>
    </citation>
    <scope>NUCLEOTIDE SEQUENCE</scope>
    <source>
        <strain evidence="11">DJ13</strain>
    </source>
</reference>